<dbReference type="Proteomes" id="UP000574390">
    <property type="component" value="Unassembled WGS sequence"/>
</dbReference>
<proteinExistence type="predicted"/>
<protein>
    <submittedName>
        <fullName evidence="1">Uncharacterized protein</fullName>
    </submittedName>
</protein>
<accession>A0A7J6QDF0</accession>
<organism evidence="1 2">
    <name type="scientific">Perkinsus olseni</name>
    <name type="common">Perkinsus atlanticus</name>
    <dbReference type="NCBI Taxonomy" id="32597"/>
    <lineage>
        <taxon>Eukaryota</taxon>
        <taxon>Sar</taxon>
        <taxon>Alveolata</taxon>
        <taxon>Perkinsozoa</taxon>
        <taxon>Perkinsea</taxon>
        <taxon>Perkinsida</taxon>
        <taxon>Perkinsidae</taxon>
        <taxon>Perkinsus</taxon>
    </lineage>
</organism>
<name>A0A7J6QDF0_PEROL</name>
<dbReference type="AlphaFoldDB" id="A0A7J6QDF0"/>
<sequence length="283" mass="31423">FFDPMGLWLELVLRVRLLHRKLCSVASSPDAVVHDVALLTELVALYRALSTVPRVPRYLSGPFFITVDASKEIIAVVVCDKLGTRLFARAQVIPSARLSWTIVRQELTAILIGIEVGTFLSNLGVELRYMCTDSLINLSRCTANKFRTKGLPAWEILNIHKAREGLVKLGLSLHHIPGRFNPADGPTRARVIELGPDLMKDQLQFFEDLLRQPHRPLQFWCTSDITAENAEGPEDVEMALLSAATADDGDPSPTIPNVPEGFSNGLLARIRSQQHDDPLCENI</sequence>
<gene>
    <name evidence="1" type="ORF">FOZ62_014882</name>
</gene>
<dbReference type="EMBL" id="JABANM010030242">
    <property type="protein sequence ID" value="KAF4706599.1"/>
    <property type="molecule type" value="Genomic_DNA"/>
</dbReference>
<feature type="non-terminal residue" evidence="1">
    <location>
        <position position="283"/>
    </location>
</feature>
<reference evidence="1 2" key="1">
    <citation type="submission" date="2020-04" db="EMBL/GenBank/DDBJ databases">
        <title>Perkinsus olseni comparative genomics.</title>
        <authorList>
            <person name="Bogema D.R."/>
        </authorList>
    </citation>
    <scope>NUCLEOTIDE SEQUENCE [LARGE SCALE GENOMIC DNA]</scope>
    <source>
        <strain evidence="1">ATCC PRA-205</strain>
    </source>
</reference>
<evidence type="ECO:0000313" key="1">
    <source>
        <dbReference type="EMBL" id="KAF4706599.1"/>
    </source>
</evidence>
<comment type="caution">
    <text evidence="1">The sequence shown here is derived from an EMBL/GenBank/DDBJ whole genome shotgun (WGS) entry which is preliminary data.</text>
</comment>
<evidence type="ECO:0000313" key="2">
    <source>
        <dbReference type="Proteomes" id="UP000574390"/>
    </source>
</evidence>
<feature type="non-terminal residue" evidence="1">
    <location>
        <position position="1"/>
    </location>
</feature>